<accession>A0A699W7E6</accession>
<gene>
    <name evidence="2" type="ORF">Tci_915424</name>
</gene>
<dbReference type="EMBL" id="BKCJ011597770">
    <property type="protein sequence ID" value="GFD43455.1"/>
    <property type="molecule type" value="Genomic_DNA"/>
</dbReference>
<sequence length="100" mass="11236">LQNRAALQLQPPHQRPGLERLLGIGGGAARPRARRPHPDTAPGAAARPAALLLPKAACVARRPAARGAQARGWWRWPLPWPCAWCWILRWARCAYRRGRW</sequence>
<name>A0A699W7E6_TANCI</name>
<reference evidence="2" key="1">
    <citation type="journal article" date="2019" name="Sci. Rep.">
        <title>Draft genome of Tanacetum cinerariifolium, the natural source of mosquito coil.</title>
        <authorList>
            <person name="Yamashiro T."/>
            <person name="Shiraishi A."/>
            <person name="Satake H."/>
            <person name="Nakayama K."/>
        </authorList>
    </citation>
    <scope>NUCLEOTIDE SEQUENCE</scope>
</reference>
<evidence type="ECO:0000256" key="1">
    <source>
        <dbReference type="SAM" id="MobiDB-lite"/>
    </source>
</evidence>
<protein>
    <submittedName>
        <fullName evidence="2">Uncharacterized protein</fullName>
    </submittedName>
</protein>
<evidence type="ECO:0000313" key="2">
    <source>
        <dbReference type="EMBL" id="GFD43455.1"/>
    </source>
</evidence>
<organism evidence="2">
    <name type="scientific">Tanacetum cinerariifolium</name>
    <name type="common">Dalmatian daisy</name>
    <name type="synonym">Chrysanthemum cinerariifolium</name>
    <dbReference type="NCBI Taxonomy" id="118510"/>
    <lineage>
        <taxon>Eukaryota</taxon>
        <taxon>Viridiplantae</taxon>
        <taxon>Streptophyta</taxon>
        <taxon>Embryophyta</taxon>
        <taxon>Tracheophyta</taxon>
        <taxon>Spermatophyta</taxon>
        <taxon>Magnoliopsida</taxon>
        <taxon>eudicotyledons</taxon>
        <taxon>Gunneridae</taxon>
        <taxon>Pentapetalae</taxon>
        <taxon>asterids</taxon>
        <taxon>campanulids</taxon>
        <taxon>Asterales</taxon>
        <taxon>Asteraceae</taxon>
        <taxon>Asteroideae</taxon>
        <taxon>Anthemideae</taxon>
        <taxon>Anthemidinae</taxon>
        <taxon>Tanacetum</taxon>
    </lineage>
</organism>
<dbReference type="AlphaFoldDB" id="A0A699W7E6"/>
<comment type="caution">
    <text evidence="2">The sequence shown here is derived from an EMBL/GenBank/DDBJ whole genome shotgun (WGS) entry which is preliminary data.</text>
</comment>
<feature type="region of interest" description="Disordered" evidence="1">
    <location>
        <begin position="23"/>
        <end position="46"/>
    </location>
</feature>
<feature type="non-terminal residue" evidence="2">
    <location>
        <position position="1"/>
    </location>
</feature>
<proteinExistence type="predicted"/>